<comment type="caution">
    <text evidence="9">The sequence shown here is derived from an EMBL/GenBank/DDBJ whole genome shotgun (WGS) entry which is preliminary data.</text>
</comment>
<gene>
    <name evidence="9" type="primary">PHOSPHO2</name>
    <name evidence="9" type="ORF">DERF_011715</name>
</gene>
<feature type="active site" description="Proton donor" evidence="6">
    <location>
        <position position="29"/>
    </location>
</feature>
<reference evidence="9" key="1">
    <citation type="submission" date="2013-05" db="EMBL/GenBank/DDBJ databases">
        <authorList>
            <person name="Yim A.K.Y."/>
            <person name="Chan T.F."/>
            <person name="Ji K.M."/>
            <person name="Liu X.Y."/>
            <person name="Zhou J.W."/>
            <person name="Li R.Q."/>
            <person name="Yang K.Y."/>
            <person name="Li J."/>
            <person name="Li M."/>
            <person name="Law P.T.W."/>
            <person name="Wu Y.L."/>
            <person name="Cai Z.L."/>
            <person name="Qin H."/>
            <person name="Bao Y."/>
            <person name="Leung R.K.K."/>
            <person name="Ng P.K.S."/>
            <person name="Zou J."/>
            <person name="Zhong X.J."/>
            <person name="Ran P.X."/>
            <person name="Zhong N.S."/>
            <person name="Liu Z.G."/>
            <person name="Tsui S.K.W."/>
        </authorList>
    </citation>
    <scope>NUCLEOTIDE SEQUENCE</scope>
    <source>
        <strain evidence="9">Derf</strain>
        <tissue evidence="9">Whole organism</tissue>
    </source>
</reference>
<dbReference type="InterPro" id="IPR036412">
    <property type="entry name" value="HAD-like_sf"/>
</dbReference>
<evidence type="ECO:0000256" key="8">
    <source>
        <dbReference type="PIRSR" id="PIRSR031051-3"/>
    </source>
</evidence>
<dbReference type="Pfam" id="PF06888">
    <property type="entry name" value="Put_Phosphatase"/>
    <property type="match status" value="1"/>
</dbReference>
<dbReference type="InterPro" id="IPR023214">
    <property type="entry name" value="HAD_sf"/>
</dbReference>
<comment type="cofactor">
    <cofactor evidence="1 8">
        <name>Mg(2+)</name>
        <dbReference type="ChEBI" id="CHEBI:18420"/>
    </cofactor>
</comment>
<feature type="binding site" evidence="8">
    <location>
        <position position="29"/>
    </location>
    <ligand>
        <name>Mg(2+)</name>
        <dbReference type="ChEBI" id="CHEBI:18420"/>
    </ligand>
</feature>
<dbReference type="NCBIfam" id="TIGR01488">
    <property type="entry name" value="HAD-SF-IB"/>
    <property type="match status" value="1"/>
</dbReference>
<dbReference type="InterPro" id="IPR006384">
    <property type="entry name" value="HAD_hydro_PyrdxlP_Pase-like"/>
</dbReference>
<dbReference type="NCBIfam" id="TIGR01489">
    <property type="entry name" value="DKMTPPase-SF"/>
    <property type="match status" value="1"/>
</dbReference>
<protein>
    <submittedName>
        <fullName evidence="9">Phospho-2-dehydro-3-deoxyheptonate aldolase AroG</fullName>
    </submittedName>
</protein>
<evidence type="ECO:0000256" key="2">
    <source>
        <dbReference type="ARBA" id="ARBA00008541"/>
    </source>
</evidence>
<dbReference type="PANTHER" id="PTHR20889:SF12">
    <property type="entry name" value="LP01149P"/>
    <property type="match status" value="1"/>
</dbReference>
<evidence type="ECO:0000313" key="10">
    <source>
        <dbReference type="Proteomes" id="UP000790347"/>
    </source>
</evidence>
<dbReference type="GO" id="GO:0046872">
    <property type="term" value="F:metal ion binding"/>
    <property type="evidence" value="ECO:0007669"/>
    <property type="project" value="UniProtKB-KW"/>
</dbReference>
<dbReference type="Gene3D" id="3.40.50.1000">
    <property type="entry name" value="HAD superfamily/HAD-like"/>
    <property type="match status" value="1"/>
</dbReference>
<evidence type="ECO:0000256" key="5">
    <source>
        <dbReference type="ARBA" id="ARBA00022842"/>
    </source>
</evidence>
<dbReference type="EMBL" id="ASGP02000005">
    <property type="protein sequence ID" value="KAH9507012.1"/>
    <property type="molecule type" value="Genomic_DNA"/>
</dbReference>
<name>A0A922HVF4_DERFA</name>
<keyword evidence="5 8" id="KW-0460">Magnesium</keyword>
<reference evidence="9" key="2">
    <citation type="journal article" date="2022" name="Res Sq">
        <title>Comparative Genomics Reveals Insights into the Divergent Evolution of Astigmatic Mites and Household Pest Adaptations.</title>
        <authorList>
            <person name="Xiong Q."/>
            <person name="Wan A.T.-Y."/>
            <person name="Liu X.-Y."/>
            <person name="Fung C.S.-H."/>
            <person name="Xiao X."/>
            <person name="Malainual N."/>
            <person name="Hou J."/>
            <person name="Wang L."/>
            <person name="Wang M."/>
            <person name="Yang K."/>
            <person name="Cui Y."/>
            <person name="Leung E."/>
            <person name="Nong W."/>
            <person name="Shin S.-K."/>
            <person name="Au S."/>
            <person name="Jeong K.Y."/>
            <person name="Chew F.T."/>
            <person name="Hui J."/>
            <person name="Leung T.F."/>
            <person name="Tungtrongchitr A."/>
            <person name="Zhong N."/>
            <person name="Liu Z."/>
            <person name="Tsui S."/>
        </authorList>
    </citation>
    <scope>NUCLEOTIDE SEQUENCE</scope>
    <source>
        <strain evidence="9">Derf</strain>
        <tissue evidence="9">Whole organism</tissue>
    </source>
</reference>
<evidence type="ECO:0000256" key="6">
    <source>
        <dbReference type="PIRSR" id="PIRSR031051-1"/>
    </source>
</evidence>
<dbReference type="Proteomes" id="UP000790347">
    <property type="component" value="Unassembled WGS sequence"/>
</dbReference>
<proteinExistence type="inferred from homology"/>
<keyword evidence="3 8" id="KW-0479">Metal-binding</keyword>
<organism evidence="9 10">
    <name type="scientific">Dermatophagoides farinae</name>
    <name type="common">American house dust mite</name>
    <dbReference type="NCBI Taxonomy" id="6954"/>
    <lineage>
        <taxon>Eukaryota</taxon>
        <taxon>Metazoa</taxon>
        <taxon>Ecdysozoa</taxon>
        <taxon>Arthropoda</taxon>
        <taxon>Chelicerata</taxon>
        <taxon>Arachnida</taxon>
        <taxon>Acari</taxon>
        <taxon>Acariformes</taxon>
        <taxon>Sarcoptiformes</taxon>
        <taxon>Astigmata</taxon>
        <taxon>Psoroptidia</taxon>
        <taxon>Analgoidea</taxon>
        <taxon>Pyroglyphidae</taxon>
        <taxon>Dermatophagoidinae</taxon>
        <taxon>Dermatophagoides</taxon>
    </lineage>
</organism>
<evidence type="ECO:0000256" key="1">
    <source>
        <dbReference type="ARBA" id="ARBA00001946"/>
    </source>
</evidence>
<dbReference type="PIRSF" id="PIRSF031051">
    <property type="entry name" value="PyrdxlP_Pase_PHOSPHO2"/>
    <property type="match status" value="1"/>
</dbReference>
<dbReference type="AlphaFoldDB" id="A0A922HVF4"/>
<feature type="binding site" evidence="7">
    <location>
        <position position="120"/>
    </location>
    <ligand>
        <name>substrate</name>
    </ligand>
</feature>
<keyword evidence="4" id="KW-0378">Hydrolase</keyword>
<dbReference type="PANTHER" id="PTHR20889">
    <property type="entry name" value="PHOSPHATASE, ORPHAN 1, 2"/>
    <property type="match status" value="1"/>
</dbReference>
<keyword evidence="10" id="KW-1185">Reference proteome</keyword>
<comment type="similarity">
    <text evidence="2">Belongs to the HAD-like hydrolase superfamily. PHOSPHO family.</text>
</comment>
<sequence>MTIDSEINPSSSSSSVVNQNLELVIFDFDQTIIDCNTDTFINQLAPNGRIPVEFWSKNIVWTDYMQKVFNFLHENGIRHDDYCQCFSHMKFVPGMIELIRNLHNGLPSNGKKFEMIIISDANSFAINEILAQNNLTNCFQKVFTNPACFDENGRLCIEYYHEQNECQLSAKNLCKGHVLEDYIQQRINENNNNNNNHYYNRLHYVGDGSNDLCPSLRLSSNDFVYPRSGYKLDHLIREKLEQQQQQQQQSEQLKARSIPFSHGDDIWNNILNANRN</sequence>
<feature type="active site" description="Nucleophile" evidence="6">
    <location>
        <position position="27"/>
    </location>
</feature>
<feature type="binding site" evidence="8">
    <location>
        <position position="27"/>
    </location>
    <ligand>
        <name>Mg(2+)</name>
        <dbReference type="ChEBI" id="CHEBI:18420"/>
    </ligand>
</feature>
<evidence type="ECO:0000256" key="3">
    <source>
        <dbReference type="ARBA" id="ARBA00022723"/>
    </source>
</evidence>
<dbReference type="GO" id="GO:0016791">
    <property type="term" value="F:phosphatase activity"/>
    <property type="evidence" value="ECO:0007669"/>
    <property type="project" value="InterPro"/>
</dbReference>
<feature type="binding site" evidence="7">
    <location>
        <position position="38"/>
    </location>
    <ligand>
        <name>substrate</name>
    </ligand>
</feature>
<dbReference type="InterPro" id="IPR016965">
    <property type="entry name" value="Pase_PHOSPHO-typ"/>
</dbReference>
<evidence type="ECO:0000313" key="9">
    <source>
        <dbReference type="EMBL" id="KAH9507012.1"/>
    </source>
</evidence>
<feature type="binding site" evidence="8">
    <location>
        <position position="207"/>
    </location>
    <ligand>
        <name>Mg(2+)</name>
        <dbReference type="ChEBI" id="CHEBI:18420"/>
    </ligand>
</feature>
<evidence type="ECO:0000256" key="7">
    <source>
        <dbReference type="PIRSR" id="PIRSR031051-2"/>
    </source>
</evidence>
<accession>A0A922HVF4</accession>
<evidence type="ECO:0000256" key="4">
    <source>
        <dbReference type="ARBA" id="ARBA00022801"/>
    </source>
</evidence>
<dbReference type="SUPFAM" id="SSF56784">
    <property type="entry name" value="HAD-like"/>
    <property type="match status" value="1"/>
</dbReference>